<protein>
    <submittedName>
        <fullName evidence="9">Biopolymer transport protein ExbD/TolR</fullName>
    </submittedName>
</protein>
<reference evidence="9 10" key="1">
    <citation type="submission" date="2017-05" db="EMBL/GenBank/DDBJ databases">
        <title>Genomic insights into alkan degradation activity of Oleiphilus messinensis.</title>
        <authorList>
            <person name="Kozyavkin S.A."/>
            <person name="Slesarev A.I."/>
            <person name="Golyshin P.N."/>
            <person name="Korzhenkov A."/>
            <person name="Golyshina O.N."/>
            <person name="Toshchakov S.V."/>
        </authorList>
    </citation>
    <scope>NUCLEOTIDE SEQUENCE [LARGE SCALE GENOMIC DNA]</scope>
    <source>
        <strain evidence="9 10">ME102</strain>
    </source>
</reference>
<dbReference type="OrthoDB" id="9150865at2"/>
<evidence type="ECO:0000256" key="5">
    <source>
        <dbReference type="ARBA" id="ARBA00022989"/>
    </source>
</evidence>
<gene>
    <name evidence="9" type="ORF">OLMES_3335</name>
</gene>
<proteinExistence type="inferred from homology"/>
<dbReference type="KEGG" id="ome:OLMES_3335"/>
<keyword evidence="6 8" id="KW-0472">Membrane</keyword>
<evidence type="ECO:0000256" key="1">
    <source>
        <dbReference type="ARBA" id="ARBA00004162"/>
    </source>
</evidence>
<keyword evidence="7" id="KW-0813">Transport</keyword>
<accession>A0A1Y0ID27</accession>
<evidence type="ECO:0000256" key="3">
    <source>
        <dbReference type="ARBA" id="ARBA00022475"/>
    </source>
</evidence>
<keyword evidence="10" id="KW-1185">Reference proteome</keyword>
<evidence type="ECO:0000256" key="8">
    <source>
        <dbReference type="SAM" id="Phobius"/>
    </source>
</evidence>
<feature type="transmembrane region" description="Helical" evidence="8">
    <location>
        <begin position="12"/>
        <end position="37"/>
    </location>
</feature>
<evidence type="ECO:0000256" key="6">
    <source>
        <dbReference type="ARBA" id="ARBA00023136"/>
    </source>
</evidence>
<organism evidence="9 10">
    <name type="scientific">Oleiphilus messinensis</name>
    <dbReference type="NCBI Taxonomy" id="141451"/>
    <lineage>
        <taxon>Bacteria</taxon>
        <taxon>Pseudomonadati</taxon>
        <taxon>Pseudomonadota</taxon>
        <taxon>Gammaproteobacteria</taxon>
        <taxon>Oceanospirillales</taxon>
        <taxon>Oleiphilaceae</taxon>
        <taxon>Oleiphilus</taxon>
    </lineage>
</organism>
<dbReference type="GO" id="GO:0005886">
    <property type="term" value="C:plasma membrane"/>
    <property type="evidence" value="ECO:0007669"/>
    <property type="project" value="UniProtKB-SubCell"/>
</dbReference>
<dbReference type="GO" id="GO:0015031">
    <property type="term" value="P:protein transport"/>
    <property type="evidence" value="ECO:0007669"/>
    <property type="project" value="UniProtKB-KW"/>
</dbReference>
<dbReference type="AlphaFoldDB" id="A0A1Y0ID27"/>
<sequence>MRRKHRKIVSEAELDITAFMNLMIVLVPVLLISMVFAHTSILELNFPVSESKEDTQSNEPPPLQLQVVIREAALVLADSQAGLIKKIDNTAEGYDFDTLRALLKQIKARLPEKKDITLLSEPGTHYQTLVTVMDTVRSYPTVVVASVVEAELFPEISIGDAPVLDADPGESQSLSGGTEQ</sequence>
<comment type="subcellular location">
    <subcellularLocation>
        <location evidence="1">Cell membrane</location>
        <topology evidence="1">Single-pass membrane protein</topology>
    </subcellularLocation>
    <subcellularLocation>
        <location evidence="7">Cell membrane</location>
        <topology evidence="7">Single-pass type II membrane protein</topology>
    </subcellularLocation>
</comment>
<dbReference type="Pfam" id="PF02472">
    <property type="entry name" value="ExbD"/>
    <property type="match status" value="1"/>
</dbReference>
<dbReference type="Proteomes" id="UP000196027">
    <property type="component" value="Chromosome"/>
</dbReference>
<dbReference type="EMBL" id="CP021425">
    <property type="protein sequence ID" value="ARU57375.1"/>
    <property type="molecule type" value="Genomic_DNA"/>
</dbReference>
<dbReference type="InterPro" id="IPR003400">
    <property type="entry name" value="ExbD"/>
</dbReference>
<dbReference type="GO" id="GO:0022857">
    <property type="term" value="F:transmembrane transporter activity"/>
    <property type="evidence" value="ECO:0007669"/>
    <property type="project" value="InterPro"/>
</dbReference>
<dbReference type="RefSeq" id="WP_087462275.1">
    <property type="nucleotide sequence ID" value="NZ_CP021425.1"/>
</dbReference>
<evidence type="ECO:0000256" key="2">
    <source>
        <dbReference type="ARBA" id="ARBA00005811"/>
    </source>
</evidence>
<keyword evidence="4 7" id="KW-0812">Transmembrane</keyword>
<keyword evidence="3" id="KW-1003">Cell membrane</keyword>
<evidence type="ECO:0000256" key="4">
    <source>
        <dbReference type="ARBA" id="ARBA00022692"/>
    </source>
</evidence>
<evidence type="ECO:0000256" key="7">
    <source>
        <dbReference type="RuleBase" id="RU003879"/>
    </source>
</evidence>
<comment type="similarity">
    <text evidence="2 7">Belongs to the ExbD/TolR family.</text>
</comment>
<keyword evidence="7" id="KW-0653">Protein transport</keyword>
<name>A0A1Y0ID27_9GAMM</name>
<evidence type="ECO:0000313" key="10">
    <source>
        <dbReference type="Proteomes" id="UP000196027"/>
    </source>
</evidence>
<evidence type="ECO:0000313" key="9">
    <source>
        <dbReference type="EMBL" id="ARU57375.1"/>
    </source>
</evidence>
<keyword evidence="5 8" id="KW-1133">Transmembrane helix</keyword>